<sequence length="60" mass="6567">LHHIGDLAALRCGPGRLGTLEDLDDDRIRFSVDVNCVLEGLVEHIALDDDIKVLRLVGFG</sequence>
<feature type="non-terminal residue" evidence="1">
    <location>
        <position position="1"/>
    </location>
</feature>
<protein>
    <submittedName>
        <fullName evidence="1">Uncharacterized protein</fullName>
    </submittedName>
</protein>
<keyword evidence="2" id="KW-1185">Reference proteome</keyword>
<gene>
    <name evidence="1" type="ORF">BGZ80_008781</name>
</gene>
<reference evidence="1" key="1">
    <citation type="journal article" date="2020" name="Fungal Divers.">
        <title>Resolving the Mortierellaceae phylogeny through synthesis of multi-gene phylogenetics and phylogenomics.</title>
        <authorList>
            <person name="Vandepol N."/>
            <person name="Liber J."/>
            <person name="Desiro A."/>
            <person name="Na H."/>
            <person name="Kennedy M."/>
            <person name="Barry K."/>
            <person name="Grigoriev I.V."/>
            <person name="Miller A.N."/>
            <person name="O'Donnell K."/>
            <person name="Stajich J.E."/>
            <person name="Bonito G."/>
        </authorList>
    </citation>
    <scope>NUCLEOTIDE SEQUENCE</scope>
    <source>
        <strain evidence="1">NRRL 2769</strain>
    </source>
</reference>
<dbReference type="EMBL" id="JAAAID010004891">
    <property type="protein sequence ID" value="KAF9991971.1"/>
    <property type="molecule type" value="Genomic_DNA"/>
</dbReference>
<organism evidence="1 2">
    <name type="scientific">Entomortierella chlamydospora</name>
    <dbReference type="NCBI Taxonomy" id="101097"/>
    <lineage>
        <taxon>Eukaryota</taxon>
        <taxon>Fungi</taxon>
        <taxon>Fungi incertae sedis</taxon>
        <taxon>Mucoromycota</taxon>
        <taxon>Mortierellomycotina</taxon>
        <taxon>Mortierellomycetes</taxon>
        <taxon>Mortierellales</taxon>
        <taxon>Mortierellaceae</taxon>
        <taxon>Entomortierella</taxon>
    </lineage>
</organism>
<evidence type="ECO:0000313" key="2">
    <source>
        <dbReference type="Proteomes" id="UP000703661"/>
    </source>
</evidence>
<evidence type="ECO:0000313" key="1">
    <source>
        <dbReference type="EMBL" id="KAF9991971.1"/>
    </source>
</evidence>
<name>A0A9P6SRA1_9FUNG</name>
<dbReference type="AlphaFoldDB" id="A0A9P6SRA1"/>
<comment type="caution">
    <text evidence="1">The sequence shown here is derived from an EMBL/GenBank/DDBJ whole genome shotgun (WGS) entry which is preliminary data.</text>
</comment>
<accession>A0A9P6SRA1</accession>
<dbReference type="Proteomes" id="UP000703661">
    <property type="component" value="Unassembled WGS sequence"/>
</dbReference>
<proteinExistence type="predicted"/>